<proteinExistence type="predicted"/>
<dbReference type="AlphaFoldDB" id="A0A9P0NIC8"/>
<reference evidence="1" key="2">
    <citation type="submission" date="2022-10" db="EMBL/GenBank/DDBJ databases">
        <authorList>
            <consortium name="ENA_rothamsted_submissions"/>
            <consortium name="culmorum"/>
            <person name="King R."/>
        </authorList>
    </citation>
    <scope>NUCLEOTIDE SEQUENCE</scope>
</reference>
<dbReference type="Proteomes" id="UP001154329">
    <property type="component" value="Chromosome 2"/>
</dbReference>
<name>A0A9P0NIC8_APHGO</name>
<evidence type="ECO:0000313" key="1">
    <source>
        <dbReference type="EMBL" id="CAH1723403.1"/>
    </source>
</evidence>
<sequence length="86" mass="10223">MDKDSMIELSEFHNNLYGFISDSRENLIEKPPEIKPRKKKLLSSNDIQSIGSSSSSSSERFLWFFYKNFFFLINHKNFTKIFYANK</sequence>
<evidence type="ECO:0000313" key="2">
    <source>
        <dbReference type="Proteomes" id="UP001154329"/>
    </source>
</evidence>
<protein>
    <submittedName>
        <fullName evidence="1">Uncharacterized protein</fullName>
    </submittedName>
</protein>
<gene>
    <name evidence="1" type="ORF">APHIGO_LOCUS5155</name>
</gene>
<accession>A0A9P0NIC8</accession>
<organism evidence="1 2">
    <name type="scientific">Aphis gossypii</name>
    <name type="common">Cotton aphid</name>
    <dbReference type="NCBI Taxonomy" id="80765"/>
    <lineage>
        <taxon>Eukaryota</taxon>
        <taxon>Metazoa</taxon>
        <taxon>Ecdysozoa</taxon>
        <taxon>Arthropoda</taxon>
        <taxon>Hexapoda</taxon>
        <taxon>Insecta</taxon>
        <taxon>Pterygota</taxon>
        <taxon>Neoptera</taxon>
        <taxon>Paraneoptera</taxon>
        <taxon>Hemiptera</taxon>
        <taxon>Sternorrhyncha</taxon>
        <taxon>Aphidomorpha</taxon>
        <taxon>Aphidoidea</taxon>
        <taxon>Aphididae</taxon>
        <taxon>Aphidini</taxon>
        <taxon>Aphis</taxon>
        <taxon>Aphis</taxon>
    </lineage>
</organism>
<reference evidence="1" key="1">
    <citation type="submission" date="2022-02" db="EMBL/GenBank/DDBJ databases">
        <authorList>
            <person name="King R."/>
        </authorList>
    </citation>
    <scope>NUCLEOTIDE SEQUENCE</scope>
</reference>
<keyword evidence="2" id="KW-1185">Reference proteome</keyword>
<dbReference type="EMBL" id="OU899035">
    <property type="protein sequence ID" value="CAH1723403.1"/>
    <property type="molecule type" value="Genomic_DNA"/>
</dbReference>